<dbReference type="PANTHER" id="PTHR13355">
    <property type="entry name" value="GLUCOSAMINE 6-PHOSPHATE N-ACETYLTRANSFERASE"/>
    <property type="match status" value="1"/>
</dbReference>
<protein>
    <recommendedName>
        <fullName evidence="1">N-acetyltransferase domain-containing protein</fullName>
    </recommendedName>
</protein>
<evidence type="ECO:0000313" key="2">
    <source>
        <dbReference type="EMBL" id="ODA36790.1"/>
    </source>
</evidence>
<evidence type="ECO:0000259" key="1">
    <source>
        <dbReference type="PROSITE" id="PS51186"/>
    </source>
</evidence>
<evidence type="ECO:0000313" key="3">
    <source>
        <dbReference type="Proteomes" id="UP000094828"/>
    </source>
</evidence>
<dbReference type="PROSITE" id="PS51186">
    <property type="entry name" value="GNAT"/>
    <property type="match status" value="1"/>
</dbReference>
<dbReference type="Gene3D" id="3.40.630.30">
    <property type="match status" value="1"/>
</dbReference>
<accession>A0A1C3EU33</accession>
<sequence length="198" mass="21950">MTSAVFDGLSGSFRSSASIIASTGFLFMSFALVNLAPVDVEQIVEVQALVYPAEFCESDDVFRKKLALSDAYGRAPIAFGHRDQEFGLLVSYAIAHPWHDAAPPPLHAADWELPAVCNVLHVHDIAVAPTFRGQKLASDLMNRLSEEAQQAGWQKLTLVAVRDSWPLWERFGFRTISSHQYANEPGFWMSRELSPGSR</sequence>
<dbReference type="SUPFAM" id="SSF55729">
    <property type="entry name" value="Acyl-CoA N-acyltransferases (Nat)"/>
    <property type="match status" value="1"/>
</dbReference>
<feature type="domain" description="N-acetyltransferase" evidence="1">
    <location>
        <begin position="30"/>
        <end position="194"/>
    </location>
</feature>
<dbReference type="EMBL" id="LYDR01000001">
    <property type="protein sequence ID" value="ODA36790.1"/>
    <property type="molecule type" value="Genomic_DNA"/>
</dbReference>
<dbReference type="InterPro" id="IPR039143">
    <property type="entry name" value="GNPNAT1-like"/>
</dbReference>
<dbReference type="Pfam" id="PF13673">
    <property type="entry name" value="Acetyltransf_10"/>
    <property type="match status" value="1"/>
</dbReference>
<organism evidence="2 3">
    <name type="scientific">Planctopirus hydrillae</name>
    <dbReference type="NCBI Taxonomy" id="1841610"/>
    <lineage>
        <taxon>Bacteria</taxon>
        <taxon>Pseudomonadati</taxon>
        <taxon>Planctomycetota</taxon>
        <taxon>Planctomycetia</taxon>
        <taxon>Planctomycetales</taxon>
        <taxon>Planctomycetaceae</taxon>
        <taxon>Planctopirus</taxon>
    </lineage>
</organism>
<dbReference type="GO" id="GO:0008080">
    <property type="term" value="F:N-acetyltransferase activity"/>
    <property type="evidence" value="ECO:0007669"/>
    <property type="project" value="TreeGrafter"/>
</dbReference>
<dbReference type="CDD" id="cd04301">
    <property type="entry name" value="NAT_SF"/>
    <property type="match status" value="1"/>
</dbReference>
<dbReference type="AlphaFoldDB" id="A0A1C3EU33"/>
<dbReference type="Proteomes" id="UP000094828">
    <property type="component" value="Unassembled WGS sequence"/>
</dbReference>
<proteinExistence type="predicted"/>
<dbReference type="InterPro" id="IPR000182">
    <property type="entry name" value="GNAT_dom"/>
</dbReference>
<reference evidence="2 3" key="1">
    <citation type="submission" date="2016-05" db="EMBL/GenBank/DDBJ databases">
        <title>Genomic and physiological characterization of Planctopirus sp. isolated from fresh water lake.</title>
        <authorList>
            <person name="Subhash Y."/>
            <person name="Ramana C."/>
        </authorList>
    </citation>
    <scope>NUCLEOTIDE SEQUENCE [LARGE SCALE GENOMIC DNA]</scope>
    <source>
        <strain evidence="2 3">JC280</strain>
    </source>
</reference>
<comment type="caution">
    <text evidence="2">The sequence shown here is derived from an EMBL/GenBank/DDBJ whole genome shotgun (WGS) entry which is preliminary data.</text>
</comment>
<name>A0A1C3EU33_9PLAN</name>
<dbReference type="STRING" id="1841610.A6X21_01570"/>
<dbReference type="InterPro" id="IPR016181">
    <property type="entry name" value="Acyl_CoA_acyltransferase"/>
</dbReference>
<dbReference type="PANTHER" id="PTHR13355:SF15">
    <property type="entry name" value="GCN5-RELATED N-ACETYLTRANSFERASE 3, CHLOROPLASTIC"/>
    <property type="match status" value="1"/>
</dbReference>
<keyword evidence="3" id="KW-1185">Reference proteome</keyword>
<gene>
    <name evidence="2" type="ORF">A6X21_01570</name>
</gene>